<protein>
    <recommendedName>
        <fullName evidence="2">Zinc knuckle CX2CX4HX4C domain-containing protein</fullName>
    </recommendedName>
</protein>
<dbReference type="Proteomes" id="UP000323000">
    <property type="component" value="Chromosome 5"/>
</dbReference>
<dbReference type="InterPro" id="IPR025836">
    <property type="entry name" value="Zn_knuckle_CX2CX4HX4C"/>
</dbReference>
<keyword evidence="4" id="KW-1185">Reference proteome</keyword>
<dbReference type="AlphaFoldDB" id="A0A5C7HUU2"/>
<evidence type="ECO:0000259" key="2">
    <source>
        <dbReference type="Pfam" id="PF14392"/>
    </source>
</evidence>
<evidence type="ECO:0000313" key="3">
    <source>
        <dbReference type="EMBL" id="TXG60871.1"/>
    </source>
</evidence>
<dbReference type="Pfam" id="PF14392">
    <property type="entry name" value="zf-CCHC_4"/>
    <property type="match status" value="1"/>
</dbReference>
<dbReference type="PANTHER" id="PTHR31286">
    <property type="entry name" value="GLYCINE-RICH CELL WALL STRUCTURAL PROTEIN 1.8-LIKE"/>
    <property type="match status" value="1"/>
</dbReference>
<evidence type="ECO:0000313" key="4">
    <source>
        <dbReference type="Proteomes" id="UP000323000"/>
    </source>
</evidence>
<organism evidence="3 4">
    <name type="scientific">Acer yangbiense</name>
    <dbReference type="NCBI Taxonomy" id="1000413"/>
    <lineage>
        <taxon>Eukaryota</taxon>
        <taxon>Viridiplantae</taxon>
        <taxon>Streptophyta</taxon>
        <taxon>Embryophyta</taxon>
        <taxon>Tracheophyta</taxon>
        <taxon>Spermatophyta</taxon>
        <taxon>Magnoliopsida</taxon>
        <taxon>eudicotyledons</taxon>
        <taxon>Gunneridae</taxon>
        <taxon>Pentapetalae</taxon>
        <taxon>rosids</taxon>
        <taxon>malvids</taxon>
        <taxon>Sapindales</taxon>
        <taxon>Sapindaceae</taxon>
        <taxon>Hippocastanoideae</taxon>
        <taxon>Acereae</taxon>
        <taxon>Acer</taxon>
    </lineage>
</organism>
<proteinExistence type="predicted"/>
<gene>
    <name evidence="3" type="ORF">EZV62_012234</name>
</gene>
<sequence>MEIESIIGNTFSFHFQDRCDLDRVIAGSPWSFDNALIAMVIPSGQGTIDSLEVRVDITKSLERCLRVDVLGDGIETTMILRYERLPNHCFKCGMVNHFTSECADEDPVPLVNGKAEFPFGIWLRASGLNKGSFNYKPREVSFYPVQSESNWRQDRGKTTIELDSLVEKGKEGVMCDESILISGSLDTQVEVPAAADVMAVEGGVITAVSSAPRPVVLVEQQQSAMVDSLVHRENDMGSINCKIVMSESCAPSKATGGGTSSGLSSKAHVVSPSEDSGMAKAHLGEVLVGLNPVIPSGPFVEVDKSGPAFELHGVAQQLDRVNPGLVSQPLLASELMDLTAVKKSKYKRIGNSRVVSSSSDVVCGKRKAVLAEEKGLSGGRKARKIEDYRVAIGNGPRGEGLSDDGSSAEVTSLGVSSAEVPHE</sequence>
<name>A0A5C7HUU2_9ROSI</name>
<dbReference type="PANTHER" id="PTHR31286:SF167">
    <property type="entry name" value="OS09G0268800 PROTEIN"/>
    <property type="match status" value="1"/>
</dbReference>
<feature type="region of interest" description="Disordered" evidence="1">
    <location>
        <begin position="393"/>
        <end position="423"/>
    </location>
</feature>
<feature type="domain" description="Zinc knuckle CX2CX4HX4C" evidence="2">
    <location>
        <begin position="56"/>
        <end position="102"/>
    </location>
</feature>
<feature type="compositionally biased region" description="Polar residues" evidence="1">
    <location>
        <begin position="404"/>
        <end position="415"/>
    </location>
</feature>
<reference evidence="4" key="1">
    <citation type="journal article" date="2019" name="Gigascience">
        <title>De novo genome assembly of the endangered Acer yangbiense, a plant species with extremely small populations endemic to Yunnan Province, China.</title>
        <authorList>
            <person name="Yang J."/>
            <person name="Wariss H.M."/>
            <person name="Tao L."/>
            <person name="Zhang R."/>
            <person name="Yun Q."/>
            <person name="Hollingsworth P."/>
            <person name="Dao Z."/>
            <person name="Luo G."/>
            <person name="Guo H."/>
            <person name="Ma Y."/>
            <person name="Sun W."/>
        </authorList>
    </citation>
    <scope>NUCLEOTIDE SEQUENCE [LARGE SCALE GENOMIC DNA]</scope>
    <source>
        <strain evidence="4">cv. Malutang</strain>
    </source>
</reference>
<dbReference type="EMBL" id="VAHF01000005">
    <property type="protein sequence ID" value="TXG60871.1"/>
    <property type="molecule type" value="Genomic_DNA"/>
</dbReference>
<comment type="caution">
    <text evidence="3">The sequence shown here is derived from an EMBL/GenBank/DDBJ whole genome shotgun (WGS) entry which is preliminary data.</text>
</comment>
<evidence type="ECO:0000256" key="1">
    <source>
        <dbReference type="SAM" id="MobiDB-lite"/>
    </source>
</evidence>
<accession>A0A5C7HUU2</accession>
<dbReference type="InterPro" id="IPR040256">
    <property type="entry name" value="At4g02000-like"/>
</dbReference>